<sequence>MKYHARKKANPLTYHYDDIIKTYLQTSFFAKTFTIREC</sequence>
<name>A0A975BVR0_9BACT</name>
<dbReference type="KEGG" id="dmm:dnm_087010"/>
<dbReference type="Proteomes" id="UP000663722">
    <property type="component" value="Chromosome"/>
</dbReference>
<dbReference type="EMBL" id="CP061800">
    <property type="protein sequence ID" value="QTA92614.1"/>
    <property type="molecule type" value="Genomic_DNA"/>
</dbReference>
<keyword evidence="2" id="KW-1185">Reference proteome</keyword>
<reference evidence="1" key="1">
    <citation type="journal article" date="2021" name="Microb. Physiol.">
        <title>Proteogenomic Insights into the Physiology of Marine, Sulfate-Reducing, Filamentous Desulfonema limicola and Desulfonema magnum.</title>
        <authorList>
            <person name="Schnaars V."/>
            <person name="Wohlbrand L."/>
            <person name="Scheve S."/>
            <person name="Hinrichs C."/>
            <person name="Reinhardt R."/>
            <person name="Rabus R."/>
        </authorList>
    </citation>
    <scope>NUCLEOTIDE SEQUENCE</scope>
    <source>
        <strain evidence="1">4be13</strain>
    </source>
</reference>
<gene>
    <name evidence="1" type="ORF">dnm_087010</name>
</gene>
<organism evidence="1 2">
    <name type="scientific">Desulfonema magnum</name>
    <dbReference type="NCBI Taxonomy" id="45655"/>
    <lineage>
        <taxon>Bacteria</taxon>
        <taxon>Pseudomonadati</taxon>
        <taxon>Thermodesulfobacteriota</taxon>
        <taxon>Desulfobacteria</taxon>
        <taxon>Desulfobacterales</taxon>
        <taxon>Desulfococcaceae</taxon>
        <taxon>Desulfonema</taxon>
    </lineage>
</organism>
<evidence type="ECO:0000313" key="1">
    <source>
        <dbReference type="EMBL" id="QTA92614.1"/>
    </source>
</evidence>
<evidence type="ECO:0000313" key="2">
    <source>
        <dbReference type="Proteomes" id="UP000663722"/>
    </source>
</evidence>
<proteinExistence type="predicted"/>
<protein>
    <submittedName>
        <fullName evidence="1">Uncharacterized protein</fullName>
    </submittedName>
</protein>
<accession>A0A975BVR0</accession>
<dbReference type="AlphaFoldDB" id="A0A975BVR0"/>